<dbReference type="InterPro" id="IPR045396">
    <property type="entry name" value="DUF6517"/>
</dbReference>
<reference evidence="2 3" key="1">
    <citation type="journal article" date="2019" name="Int. J. Syst. Evol. Microbiol.">
        <title>The Global Catalogue of Microorganisms (GCM) 10K type strain sequencing project: providing services to taxonomists for standard genome sequencing and annotation.</title>
        <authorList>
            <consortium name="The Broad Institute Genomics Platform"/>
            <consortium name="The Broad Institute Genome Sequencing Center for Infectious Disease"/>
            <person name="Wu L."/>
            <person name="Ma J."/>
        </authorList>
    </citation>
    <scope>NUCLEOTIDE SEQUENCE [LARGE SCALE GENOMIC DNA]</scope>
    <source>
        <strain evidence="2 3">CGMCC 1.12563</strain>
    </source>
</reference>
<name>A0ABD6AWL6_9EURY</name>
<dbReference type="Proteomes" id="UP001597187">
    <property type="component" value="Unassembled WGS sequence"/>
</dbReference>
<proteinExistence type="predicted"/>
<accession>A0ABD6AWL6</accession>
<keyword evidence="1" id="KW-0472">Membrane</keyword>
<dbReference type="RefSeq" id="WP_250873970.1">
    <property type="nucleotide sequence ID" value="NZ_JALXFV010000005.1"/>
</dbReference>
<evidence type="ECO:0000313" key="2">
    <source>
        <dbReference type="EMBL" id="MFD1514014.1"/>
    </source>
</evidence>
<dbReference type="AlphaFoldDB" id="A0ABD6AWL6"/>
<dbReference type="PROSITE" id="PS51318">
    <property type="entry name" value="TAT"/>
    <property type="match status" value="1"/>
</dbReference>
<dbReference type="EMBL" id="JBHUDC010000005">
    <property type="protein sequence ID" value="MFD1514014.1"/>
    <property type="molecule type" value="Genomic_DNA"/>
</dbReference>
<dbReference type="PROSITE" id="PS51257">
    <property type="entry name" value="PROKAR_LIPOPROTEIN"/>
    <property type="match status" value="1"/>
</dbReference>
<keyword evidence="1" id="KW-0812">Transmembrane</keyword>
<gene>
    <name evidence="2" type="ORF">ACFSBT_12060</name>
</gene>
<dbReference type="InterPro" id="IPR006311">
    <property type="entry name" value="TAT_signal"/>
</dbReference>
<feature type="transmembrane region" description="Helical" evidence="1">
    <location>
        <begin position="19"/>
        <end position="38"/>
    </location>
</feature>
<dbReference type="Pfam" id="PF20127">
    <property type="entry name" value="DUF6517"/>
    <property type="match status" value="1"/>
</dbReference>
<evidence type="ECO:0000256" key="1">
    <source>
        <dbReference type="SAM" id="Phobius"/>
    </source>
</evidence>
<comment type="caution">
    <text evidence="2">The sequence shown here is derived from an EMBL/GenBank/DDBJ whole genome shotgun (WGS) entry which is preliminary data.</text>
</comment>
<protein>
    <submittedName>
        <fullName evidence="2">DUF6517 family protein</fullName>
    </submittedName>
</protein>
<sequence length="227" mass="24478">MDGPRDDTRRPRALGRRRLLGGVATVGVGALSGCLGVLTGDEPARFSASAATVPDATVDETGYGHQRTEEVPVTRTYEVGGQSRDVEAVNVVAEYERAVEIPVVGRFRAALFAVLATPQVEVLGRSFNPVGEMSTDELVAMVQQRYDTIRDLRRESERRVTVLGEETRATRYAGTALLLAGEVRVDVYLTVTEAVAADGDFVLGVAAYPQVLDDRDEVTAMVQAVTH</sequence>
<keyword evidence="1" id="KW-1133">Transmembrane helix</keyword>
<organism evidence="2 3">
    <name type="scientific">Halomarina rubra</name>
    <dbReference type="NCBI Taxonomy" id="2071873"/>
    <lineage>
        <taxon>Archaea</taxon>
        <taxon>Methanobacteriati</taxon>
        <taxon>Methanobacteriota</taxon>
        <taxon>Stenosarchaea group</taxon>
        <taxon>Halobacteria</taxon>
        <taxon>Halobacteriales</taxon>
        <taxon>Natronomonadaceae</taxon>
        <taxon>Halomarina</taxon>
    </lineage>
</organism>
<keyword evidence="3" id="KW-1185">Reference proteome</keyword>
<evidence type="ECO:0000313" key="3">
    <source>
        <dbReference type="Proteomes" id="UP001597187"/>
    </source>
</evidence>